<sequence>MGLIHILDENISNIIAAGEVVENYASLIKELYENSLDAKAKNILIEISDKLNYIKITDDGTGMQKDDIYLSVERHATSKISKKDDIFNLSSFGFRGEALASIAAVSKMNISSKTNDMKIGHMVTIYGGNIIADKSVAMKTGTVIEIRNLFYNTPARKKFLNKESTEIMNIKDIVLKLALSAVEVSTNLVIDGKSVIKTSGRGIDNTVYEVFGKGIFKNLKKFKYGYLGNSEIFRASKNYIFTYVNNRYTKSNLIERAVIDAYYMKLMKHKYPFAIIFYDINPSEVDVNVHPSKKIVKFSDEKIVYGQIKKEIEDFFRLDDRKDYTNETISETNKKEEVDKIDSFSYSPKGYIQSIFSVSENSKDIYDIIGQAFDTYVLVKKEDSIDFYDQHAMHERIKYEELKERYANQILGAKQLLIPEVIELDEITKDVIFSNIDIFNEFKFDIELISEKEIVVRQVPDFELRVSIKSVIEKMVESLKTSDSVVDIRENVIISIACRSSIMAGQKLDANQMQKLVSKLHEINKYNCPHGRPVIAKVSKEMLDKMHKRIL</sequence>
<dbReference type="InterPro" id="IPR020568">
    <property type="entry name" value="Ribosomal_Su5_D2-typ_SF"/>
</dbReference>
<dbReference type="GO" id="GO:0016887">
    <property type="term" value="F:ATP hydrolysis activity"/>
    <property type="evidence" value="ECO:0007669"/>
    <property type="project" value="InterPro"/>
</dbReference>
<dbReference type="GO" id="GO:0140664">
    <property type="term" value="F:ATP-dependent DNA damage sensor activity"/>
    <property type="evidence" value="ECO:0007669"/>
    <property type="project" value="InterPro"/>
</dbReference>
<dbReference type="AlphaFoldDB" id="A0A6I8MDX5"/>
<dbReference type="GO" id="GO:0005524">
    <property type="term" value="F:ATP binding"/>
    <property type="evidence" value="ECO:0007669"/>
    <property type="project" value="InterPro"/>
</dbReference>
<comment type="function">
    <text evidence="4">This protein is involved in the repair of mismatches in DNA. It is required for dam-dependent methyl-directed DNA mismatch repair. May act as a 'molecular matchmaker', a protein that promotes the formation of a stable complex between two or more DNA-binding proteins in an ATP-dependent manner without itself being part of a final effector complex.</text>
</comment>
<dbReference type="CDD" id="cd00782">
    <property type="entry name" value="MutL_Trans"/>
    <property type="match status" value="1"/>
</dbReference>
<gene>
    <name evidence="4" type="primary">mutL</name>
    <name evidence="7" type="ORF">OMES3154_00929</name>
</gene>
<dbReference type="CDD" id="cd16926">
    <property type="entry name" value="HATPase_MutL-MLH-PMS-like"/>
    <property type="match status" value="1"/>
</dbReference>
<dbReference type="EMBL" id="CABWIB010000001">
    <property type="protein sequence ID" value="VWL85644.1"/>
    <property type="molecule type" value="Genomic_DNA"/>
</dbReference>
<dbReference type="InterPro" id="IPR042121">
    <property type="entry name" value="MutL_C_regsub"/>
</dbReference>
<dbReference type="InterPro" id="IPR013507">
    <property type="entry name" value="DNA_mismatch_S5_2-like"/>
</dbReference>
<dbReference type="InterPro" id="IPR014790">
    <property type="entry name" value="MutL_C"/>
</dbReference>
<dbReference type="SUPFAM" id="SSF118116">
    <property type="entry name" value="DNA mismatch repair protein MutL"/>
    <property type="match status" value="1"/>
</dbReference>
<dbReference type="InterPro" id="IPR014762">
    <property type="entry name" value="DNA_mismatch_repair_CS"/>
</dbReference>
<reference evidence="7 8" key="1">
    <citation type="submission" date="2019-10" db="EMBL/GenBank/DDBJ databases">
        <authorList>
            <person name="Blom J."/>
        </authorList>
    </citation>
    <scope>NUCLEOTIDE SEQUENCE [LARGE SCALE GENOMIC DNA]</scope>
    <source>
        <strain evidence="7 8">ES3154-GLU</strain>
    </source>
</reference>
<dbReference type="Pfam" id="PF08676">
    <property type="entry name" value="MutL_C"/>
    <property type="match status" value="1"/>
</dbReference>
<evidence type="ECO:0000313" key="7">
    <source>
        <dbReference type="EMBL" id="VWL85644.1"/>
    </source>
</evidence>
<dbReference type="SMART" id="SM01340">
    <property type="entry name" value="DNA_mis_repair"/>
    <property type="match status" value="1"/>
</dbReference>
<dbReference type="SUPFAM" id="SSF55874">
    <property type="entry name" value="ATPase domain of HSP90 chaperone/DNA topoisomerase II/histidine kinase"/>
    <property type="match status" value="1"/>
</dbReference>
<evidence type="ECO:0000313" key="8">
    <source>
        <dbReference type="Proteomes" id="UP000419017"/>
    </source>
</evidence>
<dbReference type="InterPro" id="IPR014721">
    <property type="entry name" value="Ribsml_uS5_D2-typ_fold_subgr"/>
</dbReference>
<name>A0A6I8MDX5_9FUSO</name>
<feature type="domain" description="MutL C-terminal dimerisation" evidence="5">
    <location>
        <begin position="368"/>
        <end position="508"/>
    </location>
</feature>
<dbReference type="InterPro" id="IPR002099">
    <property type="entry name" value="MutL/Mlh/PMS"/>
</dbReference>
<dbReference type="FunFam" id="3.30.565.10:FF:000003">
    <property type="entry name" value="DNA mismatch repair endonuclease MutL"/>
    <property type="match status" value="1"/>
</dbReference>
<feature type="domain" description="DNA mismatch repair protein S5" evidence="6">
    <location>
        <begin position="207"/>
        <end position="317"/>
    </location>
</feature>
<evidence type="ECO:0000256" key="1">
    <source>
        <dbReference type="ARBA" id="ARBA00006082"/>
    </source>
</evidence>
<dbReference type="InterPro" id="IPR037198">
    <property type="entry name" value="MutL_C_sf"/>
</dbReference>
<dbReference type="GO" id="GO:0032300">
    <property type="term" value="C:mismatch repair complex"/>
    <property type="evidence" value="ECO:0007669"/>
    <property type="project" value="InterPro"/>
</dbReference>
<dbReference type="PANTHER" id="PTHR10073">
    <property type="entry name" value="DNA MISMATCH REPAIR PROTEIN MLH, PMS, MUTL"/>
    <property type="match status" value="1"/>
</dbReference>
<dbReference type="RefSeq" id="WP_156683622.1">
    <property type="nucleotide sequence ID" value="NZ_CABWIB010000001.1"/>
</dbReference>
<dbReference type="Gene3D" id="3.30.565.10">
    <property type="entry name" value="Histidine kinase-like ATPase, C-terminal domain"/>
    <property type="match status" value="1"/>
</dbReference>
<accession>A0A6I8MDX5</accession>
<dbReference type="Proteomes" id="UP000419017">
    <property type="component" value="Unassembled WGS sequence"/>
</dbReference>
<dbReference type="PROSITE" id="PS00058">
    <property type="entry name" value="DNA_MISMATCH_REPAIR_1"/>
    <property type="match status" value="1"/>
</dbReference>
<evidence type="ECO:0000256" key="3">
    <source>
        <dbReference type="ARBA" id="ARBA00023204"/>
    </source>
</evidence>
<dbReference type="GO" id="GO:0030983">
    <property type="term" value="F:mismatched DNA binding"/>
    <property type="evidence" value="ECO:0007669"/>
    <property type="project" value="InterPro"/>
</dbReference>
<proteinExistence type="inferred from homology"/>
<evidence type="ECO:0000256" key="4">
    <source>
        <dbReference type="HAMAP-Rule" id="MF_00149"/>
    </source>
</evidence>
<dbReference type="Gene3D" id="3.30.1540.20">
    <property type="entry name" value="MutL, C-terminal domain, dimerisation subdomain"/>
    <property type="match status" value="1"/>
</dbReference>
<dbReference type="PANTHER" id="PTHR10073:SF12">
    <property type="entry name" value="DNA MISMATCH REPAIR PROTEIN MLH1"/>
    <property type="match status" value="1"/>
</dbReference>
<organism evidence="7 8">
    <name type="scientific">Oceanivirga miroungae</name>
    <dbReference type="NCBI Taxonomy" id="1130046"/>
    <lineage>
        <taxon>Bacteria</taxon>
        <taxon>Fusobacteriati</taxon>
        <taxon>Fusobacteriota</taxon>
        <taxon>Fusobacteriia</taxon>
        <taxon>Fusobacteriales</taxon>
        <taxon>Leptotrichiaceae</taxon>
        <taxon>Oceanivirga</taxon>
    </lineage>
</organism>
<dbReference type="Gene3D" id="3.30.230.10">
    <property type="match status" value="1"/>
</dbReference>
<keyword evidence="8" id="KW-1185">Reference proteome</keyword>
<dbReference type="InterPro" id="IPR042120">
    <property type="entry name" value="MutL_C_dimsub"/>
</dbReference>
<keyword evidence="2 4" id="KW-0227">DNA damage</keyword>
<dbReference type="HAMAP" id="MF_00149">
    <property type="entry name" value="DNA_mis_repair"/>
    <property type="match status" value="1"/>
</dbReference>
<evidence type="ECO:0000259" key="5">
    <source>
        <dbReference type="SMART" id="SM00853"/>
    </source>
</evidence>
<dbReference type="Pfam" id="PF13589">
    <property type="entry name" value="HATPase_c_3"/>
    <property type="match status" value="1"/>
</dbReference>
<dbReference type="Pfam" id="PF01119">
    <property type="entry name" value="DNA_mis_repair"/>
    <property type="match status" value="1"/>
</dbReference>
<dbReference type="NCBIfam" id="TIGR00585">
    <property type="entry name" value="mutl"/>
    <property type="match status" value="1"/>
</dbReference>
<comment type="similarity">
    <text evidence="1 4">Belongs to the DNA mismatch repair MutL/HexB family.</text>
</comment>
<dbReference type="InterPro" id="IPR038973">
    <property type="entry name" value="MutL/Mlh/Pms-like"/>
</dbReference>
<dbReference type="GO" id="GO:0006298">
    <property type="term" value="P:mismatch repair"/>
    <property type="evidence" value="ECO:0007669"/>
    <property type="project" value="UniProtKB-UniRule"/>
</dbReference>
<evidence type="ECO:0000256" key="2">
    <source>
        <dbReference type="ARBA" id="ARBA00022763"/>
    </source>
</evidence>
<dbReference type="SMART" id="SM00853">
    <property type="entry name" value="MutL_C"/>
    <property type="match status" value="1"/>
</dbReference>
<dbReference type="Gene3D" id="3.30.1370.100">
    <property type="entry name" value="MutL, C-terminal domain, regulatory subdomain"/>
    <property type="match status" value="1"/>
</dbReference>
<dbReference type="SUPFAM" id="SSF54211">
    <property type="entry name" value="Ribosomal protein S5 domain 2-like"/>
    <property type="match status" value="1"/>
</dbReference>
<dbReference type="InterPro" id="IPR036890">
    <property type="entry name" value="HATPase_C_sf"/>
</dbReference>
<evidence type="ECO:0000259" key="6">
    <source>
        <dbReference type="SMART" id="SM01340"/>
    </source>
</evidence>
<keyword evidence="3 4" id="KW-0234">DNA repair</keyword>
<protein>
    <recommendedName>
        <fullName evidence="4">DNA mismatch repair protein MutL</fullName>
    </recommendedName>
</protein>
<dbReference type="InterPro" id="IPR020667">
    <property type="entry name" value="DNA_mismatch_repair_MutL"/>
</dbReference>